<protein>
    <submittedName>
        <fullName evidence="3">Nitrogen fixation protein NifZ</fullName>
    </submittedName>
</protein>
<name>A0ABX1TN65_9GAMM</name>
<sequence length="148" mass="16151">MQPRFACDDEVRVIRNLRNDGTYPGYATGTLLVRRGSVGFVRHIGVFLQDQIIYSVHFLEAGNRIVGCRETELIPADAPWVPNRFERGDQVTAKLALSIDGAVAVNPGMSGAVLAVLREPDTTADYHVLFGQRLLCVPESALDAATPD</sequence>
<gene>
    <name evidence="3" type="ORF">E4P82_12890</name>
</gene>
<dbReference type="EMBL" id="SPMZ01000036">
    <property type="protein sequence ID" value="NMQ20014.1"/>
    <property type="molecule type" value="Genomic_DNA"/>
</dbReference>
<keyword evidence="2" id="KW-0535">Nitrogen fixation</keyword>
<reference evidence="3 4" key="1">
    <citation type="submission" date="2019-03" db="EMBL/GenBank/DDBJ databases">
        <title>Metabolic reconstructions from genomes of highly enriched 'Candidatus Accumulibacter' and 'Candidatus Competibacter' bioreactor populations.</title>
        <authorList>
            <person name="Annavajhala M.K."/>
            <person name="Welles L."/>
            <person name="Abbas B."/>
            <person name="Sorokin D."/>
            <person name="Park H."/>
            <person name="Van Loosdrecht M."/>
            <person name="Chandran K."/>
        </authorList>
    </citation>
    <scope>NUCLEOTIDE SEQUENCE [LARGE SCALE GENOMIC DNA]</scope>
    <source>
        <strain evidence="3 4">SBR_G</strain>
    </source>
</reference>
<evidence type="ECO:0000256" key="1">
    <source>
        <dbReference type="ARBA" id="ARBA00008027"/>
    </source>
</evidence>
<keyword evidence="4" id="KW-1185">Reference proteome</keyword>
<dbReference type="InterPro" id="IPR007415">
    <property type="entry name" value="Nitrogenase_MoFe_mat_NifZ"/>
</dbReference>
<organism evidence="3 4">
    <name type="scientific">Candidatus Competibacter phosphatis</name>
    <dbReference type="NCBI Taxonomy" id="221280"/>
    <lineage>
        <taxon>Bacteria</taxon>
        <taxon>Pseudomonadati</taxon>
        <taxon>Pseudomonadota</taxon>
        <taxon>Gammaproteobacteria</taxon>
        <taxon>Candidatus Competibacteraceae</taxon>
        <taxon>Candidatus Competibacter</taxon>
    </lineage>
</organism>
<evidence type="ECO:0000313" key="4">
    <source>
        <dbReference type="Proteomes" id="UP000760480"/>
    </source>
</evidence>
<evidence type="ECO:0000256" key="2">
    <source>
        <dbReference type="ARBA" id="ARBA00023231"/>
    </source>
</evidence>
<evidence type="ECO:0000313" key="3">
    <source>
        <dbReference type="EMBL" id="NMQ20014.1"/>
    </source>
</evidence>
<dbReference type="Pfam" id="PF04319">
    <property type="entry name" value="NifZ"/>
    <property type="match status" value="1"/>
</dbReference>
<proteinExistence type="inferred from homology"/>
<accession>A0ABX1TN65</accession>
<comment type="caution">
    <text evidence="3">The sequence shown here is derived from an EMBL/GenBank/DDBJ whole genome shotgun (WGS) entry which is preliminary data.</text>
</comment>
<dbReference type="Proteomes" id="UP000760480">
    <property type="component" value="Unassembled WGS sequence"/>
</dbReference>
<comment type="similarity">
    <text evidence="1">Belongs to the NifZ family.</text>
</comment>